<protein>
    <submittedName>
        <fullName evidence="2">9926_t:CDS:1</fullName>
    </submittedName>
</protein>
<sequence>MEKDLSNIIEGEEDSENVDNNDYNDYDDYNDFSDTDDYRELLQQCDYNSEYLEANNNSSLFYTPSNNDSMFNNANNNDSMFYNANDYDNVFYDHNNFNDIEEGTKNYHIDKGIYNSVSISQNNVSESIKTFNDSAIPEDRLSIIPKLVIPSNFIPNKRYRFHALQDMSNDPTYQYNIYYQVANKNFEDCHSKMENQMHTRYKIHERVYKVGDLVKIQIAKIDRGPASEVVPLGPKEFPELDDLLINKTISIVEAARLQSNSFASDKECN</sequence>
<accession>A0ABN7WHC6</accession>
<feature type="compositionally biased region" description="Acidic residues" evidence="1">
    <location>
        <begin position="10"/>
        <end position="34"/>
    </location>
</feature>
<gene>
    <name evidence="2" type="ORF">GMARGA_LOCUS30861</name>
</gene>
<organism evidence="2 3">
    <name type="scientific">Gigaspora margarita</name>
    <dbReference type="NCBI Taxonomy" id="4874"/>
    <lineage>
        <taxon>Eukaryota</taxon>
        <taxon>Fungi</taxon>
        <taxon>Fungi incertae sedis</taxon>
        <taxon>Mucoromycota</taxon>
        <taxon>Glomeromycotina</taxon>
        <taxon>Glomeromycetes</taxon>
        <taxon>Diversisporales</taxon>
        <taxon>Gigasporaceae</taxon>
        <taxon>Gigaspora</taxon>
    </lineage>
</organism>
<feature type="non-terminal residue" evidence="2">
    <location>
        <position position="269"/>
    </location>
</feature>
<dbReference type="EMBL" id="CAJVQB010044532">
    <property type="protein sequence ID" value="CAG8831974.1"/>
    <property type="molecule type" value="Genomic_DNA"/>
</dbReference>
<proteinExistence type="predicted"/>
<evidence type="ECO:0000313" key="2">
    <source>
        <dbReference type="EMBL" id="CAG8831974.1"/>
    </source>
</evidence>
<reference evidence="2 3" key="1">
    <citation type="submission" date="2021-06" db="EMBL/GenBank/DDBJ databases">
        <authorList>
            <person name="Kallberg Y."/>
            <person name="Tangrot J."/>
            <person name="Rosling A."/>
        </authorList>
    </citation>
    <scope>NUCLEOTIDE SEQUENCE [LARGE SCALE GENOMIC DNA]</scope>
    <source>
        <strain evidence="2 3">120-4 pot B 10/14</strain>
    </source>
</reference>
<evidence type="ECO:0000256" key="1">
    <source>
        <dbReference type="SAM" id="MobiDB-lite"/>
    </source>
</evidence>
<comment type="caution">
    <text evidence="2">The sequence shown here is derived from an EMBL/GenBank/DDBJ whole genome shotgun (WGS) entry which is preliminary data.</text>
</comment>
<evidence type="ECO:0000313" key="3">
    <source>
        <dbReference type="Proteomes" id="UP000789901"/>
    </source>
</evidence>
<name>A0ABN7WHC6_GIGMA</name>
<feature type="region of interest" description="Disordered" evidence="1">
    <location>
        <begin position="1"/>
        <end position="34"/>
    </location>
</feature>
<dbReference type="Proteomes" id="UP000789901">
    <property type="component" value="Unassembled WGS sequence"/>
</dbReference>
<keyword evidence="3" id="KW-1185">Reference proteome</keyword>